<dbReference type="InterPro" id="IPR009003">
    <property type="entry name" value="Peptidase_S1_PA"/>
</dbReference>
<gene>
    <name evidence="1" type="ORF">EG343_14615</name>
</gene>
<evidence type="ECO:0000313" key="1">
    <source>
        <dbReference type="EMBL" id="AZA91759.1"/>
    </source>
</evidence>
<dbReference type="AlphaFoldDB" id="A0AAD1DSB9"/>
<reference evidence="1 2" key="1">
    <citation type="submission" date="2018-11" db="EMBL/GenBank/DDBJ databases">
        <title>Proposal to divide the Flavobacteriaceae and reorganize its genera based on Amino Acid Identity values calculated from whole genome sequences.</title>
        <authorList>
            <person name="Nicholson A.C."/>
            <person name="Gulvik C.A."/>
            <person name="Whitney A.M."/>
            <person name="Humrighouse B.W."/>
            <person name="Bell M."/>
            <person name="Holmes B."/>
            <person name="Steigerwalt A.G."/>
            <person name="Villarma A."/>
            <person name="Sheth M."/>
            <person name="Batra D."/>
            <person name="Pryor J."/>
            <person name="Bernardet J.-F."/>
            <person name="Hugo C."/>
            <person name="Kampfer P."/>
            <person name="Newman J."/>
            <person name="McQuiston J.R."/>
        </authorList>
    </citation>
    <scope>NUCLEOTIDE SEQUENCE [LARGE SCALE GENOMIC DNA]</scope>
    <source>
        <strain evidence="1 2">G0041</strain>
    </source>
</reference>
<protein>
    <recommendedName>
        <fullName evidence="3">Trypsin</fullName>
    </recommendedName>
</protein>
<evidence type="ECO:0000313" key="2">
    <source>
        <dbReference type="Proteomes" id="UP000278288"/>
    </source>
</evidence>
<organism evidence="1 2">
    <name type="scientific">Chryseobacterium nakagawai</name>
    <dbReference type="NCBI Taxonomy" id="1241982"/>
    <lineage>
        <taxon>Bacteria</taxon>
        <taxon>Pseudomonadati</taxon>
        <taxon>Bacteroidota</taxon>
        <taxon>Flavobacteriia</taxon>
        <taxon>Flavobacteriales</taxon>
        <taxon>Weeksellaceae</taxon>
        <taxon>Chryseobacterium group</taxon>
        <taxon>Chryseobacterium</taxon>
    </lineage>
</organism>
<dbReference type="KEGG" id="cnk:EG343_14615"/>
<dbReference type="Proteomes" id="UP000278288">
    <property type="component" value="Chromosome"/>
</dbReference>
<dbReference type="RefSeq" id="WP_123858505.1">
    <property type="nucleotide sequence ID" value="NZ_CP033923.1"/>
</dbReference>
<keyword evidence="2" id="KW-1185">Reference proteome</keyword>
<name>A0AAD1DSB9_CHRNA</name>
<evidence type="ECO:0008006" key="3">
    <source>
        <dbReference type="Google" id="ProtNLM"/>
    </source>
</evidence>
<sequence>MQVFLDFIEENPKLRNIFEQVSTIEGHQGNIIYLSSVFLAFQYLTETGKSDDFIDNFFYSHHRYVKWGIRSDPHFLSLPLSDIYSSSHIYDSKIELSDIRKFQMRIPENLDKSDFSPFEVIISIFNDAEKKSFERILKEYSKDNDFTIVIEKRNRNVLLNSKKSHDPLIGGISISEDKSNVFGTLGGFLKDKNGEIFGVTCAHVFKSGKPSVLQPALYDSQQKTRKIGDVAFCSEFMFSDLTASCNPQTSQGNMDLALIKIKDEECEFGIHKLGKVSGMKEFNQIYQGMNVEFNGRSTNKRKQLVIGGLCVSYKVVYEVNSKLQYACFTNLIELRNKSPKKIGFLGNYYITKPPAKDGDSGAWICSNDSKGYNWCGMLISGDLDRAYFLPSEDIMNWVTKNTNLVLDL</sequence>
<proteinExistence type="predicted"/>
<dbReference type="EMBL" id="CP033923">
    <property type="protein sequence ID" value="AZA91759.1"/>
    <property type="molecule type" value="Genomic_DNA"/>
</dbReference>
<accession>A0AAD1DSB9</accession>
<dbReference type="SUPFAM" id="SSF50494">
    <property type="entry name" value="Trypsin-like serine proteases"/>
    <property type="match status" value="1"/>
</dbReference>